<feature type="domain" description="PD-(D/E)XK nuclease-like" evidence="2">
    <location>
        <begin position="7"/>
        <end position="85"/>
    </location>
</feature>
<dbReference type="Pfam" id="PF20516">
    <property type="entry name" value="PDDEXK_12"/>
    <property type="match status" value="1"/>
</dbReference>
<dbReference type="EMBL" id="JAVHNR010000012">
    <property type="protein sequence ID" value="KAK6330103.1"/>
    <property type="molecule type" value="Genomic_DNA"/>
</dbReference>
<reference evidence="3 4" key="1">
    <citation type="submission" date="2019-10" db="EMBL/GenBank/DDBJ databases">
        <authorList>
            <person name="Palmer J.M."/>
        </authorList>
    </citation>
    <scope>NUCLEOTIDE SEQUENCE [LARGE SCALE GENOMIC DNA]</scope>
    <source>
        <strain evidence="3 4">TWF718</strain>
    </source>
</reference>
<gene>
    <name evidence="3" type="ORF">TWF718_003531</name>
</gene>
<feature type="transmembrane region" description="Helical" evidence="1">
    <location>
        <begin position="55"/>
        <end position="73"/>
    </location>
</feature>
<organism evidence="3 4">
    <name type="scientific">Orbilia javanica</name>
    <dbReference type="NCBI Taxonomy" id="47235"/>
    <lineage>
        <taxon>Eukaryota</taxon>
        <taxon>Fungi</taxon>
        <taxon>Dikarya</taxon>
        <taxon>Ascomycota</taxon>
        <taxon>Pezizomycotina</taxon>
        <taxon>Orbiliomycetes</taxon>
        <taxon>Orbiliales</taxon>
        <taxon>Orbiliaceae</taxon>
        <taxon>Orbilia</taxon>
    </lineage>
</organism>
<keyword evidence="1" id="KW-0472">Membrane</keyword>
<name>A0AAN8R7Z8_9PEZI</name>
<evidence type="ECO:0000313" key="4">
    <source>
        <dbReference type="Proteomes" id="UP001313282"/>
    </source>
</evidence>
<dbReference type="InterPro" id="IPR046797">
    <property type="entry name" value="PDDEXK_12"/>
</dbReference>
<keyword evidence="1" id="KW-1133">Transmembrane helix</keyword>
<dbReference type="AlphaFoldDB" id="A0AAN8R7Z8"/>
<sequence length="103" mass="11302">MQAAVVGGAILLKARQIGASIDVVPCVPAVVAIGSSWYLHLIYDEPDVIVTSTPWFIGDTVTFLGTLKVVLFIERLRAYAQDTWWQKFVNGSCCDLLEKCLGE</sequence>
<dbReference type="Proteomes" id="UP001313282">
    <property type="component" value="Unassembled WGS sequence"/>
</dbReference>
<keyword evidence="4" id="KW-1185">Reference proteome</keyword>
<comment type="caution">
    <text evidence="3">The sequence shown here is derived from an EMBL/GenBank/DDBJ whole genome shotgun (WGS) entry which is preliminary data.</text>
</comment>
<evidence type="ECO:0000313" key="3">
    <source>
        <dbReference type="EMBL" id="KAK6330103.1"/>
    </source>
</evidence>
<protein>
    <recommendedName>
        <fullName evidence="2">PD-(D/E)XK nuclease-like domain-containing protein</fullName>
    </recommendedName>
</protein>
<proteinExistence type="predicted"/>
<feature type="transmembrane region" description="Helical" evidence="1">
    <location>
        <begin position="21"/>
        <end position="43"/>
    </location>
</feature>
<keyword evidence="1" id="KW-0812">Transmembrane</keyword>
<evidence type="ECO:0000259" key="2">
    <source>
        <dbReference type="Pfam" id="PF20516"/>
    </source>
</evidence>
<accession>A0AAN8R7Z8</accession>
<evidence type="ECO:0000256" key="1">
    <source>
        <dbReference type="SAM" id="Phobius"/>
    </source>
</evidence>